<keyword evidence="6" id="KW-0460">Magnesium</keyword>
<evidence type="ECO:0000256" key="5">
    <source>
        <dbReference type="PIRSR" id="PIRSR000699-1"/>
    </source>
</evidence>
<feature type="modified residue" description="Phosphohistidine; by HPr" evidence="7">
    <location>
        <position position="77"/>
    </location>
</feature>
<dbReference type="KEGG" id="spoa:EQM13_02230"/>
<dbReference type="Proteomes" id="UP000287969">
    <property type="component" value="Chromosome"/>
</dbReference>
<evidence type="ECO:0000256" key="3">
    <source>
        <dbReference type="ARBA" id="ARBA00022679"/>
    </source>
</evidence>
<feature type="active site" description="Tele-phosphohistidine intermediate" evidence="5">
    <location>
        <position position="77"/>
    </location>
</feature>
<keyword evidence="1" id="KW-0813">Transport</keyword>
<dbReference type="GO" id="GO:0009401">
    <property type="term" value="P:phosphoenolpyruvate-dependent sugar phosphotransferase system"/>
    <property type="evidence" value="ECO:0007669"/>
    <property type="project" value="UniProtKB-KW"/>
</dbReference>
<sequence>MNEEMVQNAMQIILHAGDARTRVEKALIAVSIFDFETAEKEMELAQVKITEAHKVQTDAIQDEIRGTASESSLLFTHAQDTLMTIYSEINIAKQLINIAKSLDQRLKVLEK</sequence>
<dbReference type="SUPFAM" id="SSF46973">
    <property type="entry name" value="Enzyme IIa from lactose specific PTS, IIa-lac"/>
    <property type="match status" value="1"/>
</dbReference>
<dbReference type="OrthoDB" id="389577at2"/>
<keyword evidence="6" id="KW-0479">Metal-binding</keyword>
<evidence type="ECO:0000313" key="8">
    <source>
        <dbReference type="EMBL" id="QAT60471.1"/>
    </source>
</evidence>
<dbReference type="EMBL" id="CP035282">
    <property type="protein sequence ID" value="QAT60471.1"/>
    <property type="molecule type" value="Genomic_DNA"/>
</dbReference>
<evidence type="ECO:0000313" key="9">
    <source>
        <dbReference type="Proteomes" id="UP000287969"/>
    </source>
</evidence>
<protein>
    <submittedName>
        <fullName evidence="8">PTS lactose/cellobiose transporter subunit IIA</fullName>
    </submittedName>
</protein>
<keyword evidence="2" id="KW-0762">Sugar transport</keyword>
<dbReference type="PANTHER" id="PTHR34382:SF7">
    <property type="entry name" value="PTS SYSTEM N,N'-DIACETYLCHITOBIOSE-SPECIFIC EIIA COMPONENT"/>
    <property type="match status" value="1"/>
</dbReference>
<dbReference type="InterPro" id="IPR003188">
    <property type="entry name" value="PTS_IIA_lac/cel"/>
</dbReference>
<evidence type="ECO:0000256" key="2">
    <source>
        <dbReference type="ARBA" id="ARBA00022597"/>
    </source>
</evidence>
<keyword evidence="4" id="KW-0598">Phosphotransferase system</keyword>
<reference evidence="9" key="1">
    <citation type="submission" date="2019-01" db="EMBL/GenBank/DDBJ databases">
        <title>Draft genomes of a novel of Sporanaerobacter strains.</title>
        <authorList>
            <person name="Ma S."/>
        </authorList>
    </citation>
    <scope>NUCLEOTIDE SEQUENCE [LARGE SCALE GENOMIC DNA]</scope>
    <source>
        <strain evidence="9">NJN-17</strain>
    </source>
</reference>
<proteinExistence type="predicted"/>
<dbReference type="GO" id="GO:0016740">
    <property type="term" value="F:transferase activity"/>
    <property type="evidence" value="ECO:0007669"/>
    <property type="project" value="UniProtKB-KW"/>
</dbReference>
<evidence type="ECO:0000256" key="6">
    <source>
        <dbReference type="PIRSR" id="PIRSR000699-2"/>
    </source>
</evidence>
<dbReference type="AlphaFoldDB" id="A0A410Q930"/>
<evidence type="ECO:0000256" key="4">
    <source>
        <dbReference type="ARBA" id="ARBA00022683"/>
    </source>
</evidence>
<feature type="binding site" evidence="6">
    <location>
        <position position="80"/>
    </location>
    <ligand>
        <name>Mg(2+)</name>
        <dbReference type="ChEBI" id="CHEBI:18420"/>
        <note>ligand shared between all trimeric partners</note>
    </ligand>
</feature>
<keyword evidence="9" id="KW-1185">Reference proteome</keyword>
<dbReference type="Gene3D" id="1.20.58.80">
    <property type="entry name" value="Phosphotransferase system, lactose/cellobiose-type IIA subunit"/>
    <property type="match status" value="1"/>
</dbReference>
<evidence type="ECO:0000256" key="7">
    <source>
        <dbReference type="PROSITE-ProRule" id="PRU00418"/>
    </source>
</evidence>
<dbReference type="Pfam" id="PF02255">
    <property type="entry name" value="PTS_IIA"/>
    <property type="match status" value="1"/>
</dbReference>
<dbReference type="PIRSF" id="PIRSF000699">
    <property type="entry name" value="PTS_IILac_III"/>
    <property type="match status" value="1"/>
</dbReference>
<dbReference type="RefSeq" id="WP_071139827.1">
    <property type="nucleotide sequence ID" value="NZ_CP035282.1"/>
</dbReference>
<comment type="cofactor">
    <cofactor evidence="6">
        <name>Mg(2+)</name>
        <dbReference type="ChEBI" id="CHEBI:18420"/>
    </cofactor>
    <text evidence="6">Binds 1 Mg(2+) ion per trimer.</text>
</comment>
<keyword evidence="3" id="KW-0808">Transferase</keyword>
<accession>A0A410Q930</accession>
<dbReference type="PROSITE" id="PS51095">
    <property type="entry name" value="PTS_EIIA_TYPE_3"/>
    <property type="match status" value="1"/>
</dbReference>
<dbReference type="GO" id="GO:0046872">
    <property type="term" value="F:metal ion binding"/>
    <property type="evidence" value="ECO:0007669"/>
    <property type="project" value="UniProtKB-KW"/>
</dbReference>
<gene>
    <name evidence="8" type="ORF">EQM13_02230</name>
</gene>
<evidence type="ECO:0000256" key="1">
    <source>
        <dbReference type="ARBA" id="ARBA00022448"/>
    </source>
</evidence>
<organism evidence="8 9">
    <name type="scientific">Acidilutibacter cellobiosedens</name>
    <dbReference type="NCBI Taxonomy" id="2507161"/>
    <lineage>
        <taxon>Bacteria</taxon>
        <taxon>Bacillati</taxon>
        <taxon>Bacillota</taxon>
        <taxon>Tissierellia</taxon>
        <taxon>Tissierellales</taxon>
        <taxon>Acidilutibacteraceae</taxon>
        <taxon>Acidilutibacter</taxon>
    </lineage>
</organism>
<name>A0A410Q930_9FIRM</name>
<dbReference type="InterPro" id="IPR036542">
    <property type="entry name" value="PTS_IIA_lac/cel_sf"/>
</dbReference>
<dbReference type="PANTHER" id="PTHR34382">
    <property type="entry name" value="PTS SYSTEM N,N'-DIACETYLCHITOBIOSE-SPECIFIC EIIA COMPONENT"/>
    <property type="match status" value="1"/>
</dbReference>